<name>A0ABS2NV42_9BACI</name>
<accession>A0ABS2NV42</accession>
<keyword evidence="4 6" id="KW-1133">Transmembrane helix</keyword>
<feature type="transmembrane region" description="Helical" evidence="6">
    <location>
        <begin position="16"/>
        <end position="37"/>
    </location>
</feature>
<dbReference type="InterPro" id="IPR051791">
    <property type="entry name" value="Pra-immunoreactive"/>
</dbReference>
<comment type="subcellular location">
    <subcellularLocation>
        <location evidence="1">Cell membrane</location>
        <topology evidence="1">Multi-pass membrane protein</topology>
    </subcellularLocation>
</comment>
<sequence length="157" mass="17748">MHAGFWKRFLAYMIDYMVILGGYFLFFIIWAGFELLLNGIGVEQSTKELILGILGVPIYVVIPWLYYAISESSSKQATVGKMALGIIVVDQHQQRISFGRATARFFGRILSALLLCIGYIMAGFTERKQALHDILCGTYVMNRNSLDHVELQDIKTS</sequence>
<dbReference type="PANTHER" id="PTHR36115">
    <property type="entry name" value="PROLINE-RICH ANTIGEN HOMOLOG-RELATED"/>
    <property type="match status" value="1"/>
</dbReference>
<proteinExistence type="predicted"/>
<evidence type="ECO:0000313" key="8">
    <source>
        <dbReference type="EMBL" id="MBM7618525.1"/>
    </source>
</evidence>
<dbReference type="RefSeq" id="WP_204412826.1">
    <property type="nucleotide sequence ID" value="NZ_JAFBED010000001.1"/>
</dbReference>
<evidence type="ECO:0000259" key="7">
    <source>
        <dbReference type="Pfam" id="PF06271"/>
    </source>
</evidence>
<keyword evidence="3 6" id="KW-0812">Transmembrane</keyword>
<evidence type="ECO:0000256" key="3">
    <source>
        <dbReference type="ARBA" id="ARBA00022692"/>
    </source>
</evidence>
<keyword evidence="2" id="KW-1003">Cell membrane</keyword>
<dbReference type="Proteomes" id="UP000737402">
    <property type="component" value="Unassembled WGS sequence"/>
</dbReference>
<comment type="caution">
    <text evidence="8">The sequence shown here is derived from an EMBL/GenBank/DDBJ whole genome shotgun (WGS) entry which is preliminary data.</text>
</comment>
<evidence type="ECO:0000256" key="2">
    <source>
        <dbReference type="ARBA" id="ARBA00022475"/>
    </source>
</evidence>
<gene>
    <name evidence="8" type="ORF">JOC95_000367</name>
</gene>
<dbReference type="PANTHER" id="PTHR36115:SF9">
    <property type="entry name" value="LMO1584 PROTEIN"/>
    <property type="match status" value="1"/>
</dbReference>
<evidence type="ECO:0000313" key="9">
    <source>
        <dbReference type="Proteomes" id="UP000737402"/>
    </source>
</evidence>
<evidence type="ECO:0000256" key="1">
    <source>
        <dbReference type="ARBA" id="ARBA00004651"/>
    </source>
</evidence>
<dbReference type="InterPro" id="IPR010432">
    <property type="entry name" value="RDD"/>
</dbReference>
<evidence type="ECO:0000256" key="5">
    <source>
        <dbReference type="ARBA" id="ARBA00023136"/>
    </source>
</evidence>
<dbReference type="Pfam" id="PF06271">
    <property type="entry name" value="RDD"/>
    <property type="match status" value="1"/>
</dbReference>
<reference evidence="8 9" key="1">
    <citation type="submission" date="2021-01" db="EMBL/GenBank/DDBJ databases">
        <title>Genomic Encyclopedia of Type Strains, Phase IV (KMG-IV): sequencing the most valuable type-strain genomes for metagenomic binning, comparative biology and taxonomic classification.</title>
        <authorList>
            <person name="Goeker M."/>
        </authorList>
    </citation>
    <scope>NUCLEOTIDE SEQUENCE [LARGE SCALE GENOMIC DNA]</scope>
    <source>
        <strain evidence="8 9">DSM 25879</strain>
    </source>
</reference>
<evidence type="ECO:0000256" key="6">
    <source>
        <dbReference type="SAM" id="Phobius"/>
    </source>
</evidence>
<feature type="transmembrane region" description="Helical" evidence="6">
    <location>
        <begin position="105"/>
        <end position="124"/>
    </location>
</feature>
<protein>
    <submittedName>
        <fullName evidence="8">RDD family membrane protein YckC</fullName>
    </submittedName>
</protein>
<feature type="transmembrane region" description="Helical" evidence="6">
    <location>
        <begin position="49"/>
        <end position="69"/>
    </location>
</feature>
<dbReference type="EMBL" id="JAFBED010000001">
    <property type="protein sequence ID" value="MBM7618525.1"/>
    <property type="molecule type" value="Genomic_DNA"/>
</dbReference>
<keyword evidence="9" id="KW-1185">Reference proteome</keyword>
<keyword evidence="5 6" id="KW-0472">Membrane</keyword>
<evidence type="ECO:0000256" key="4">
    <source>
        <dbReference type="ARBA" id="ARBA00022989"/>
    </source>
</evidence>
<organism evidence="8 9">
    <name type="scientific">Sutcliffiella tianshenii</name>
    <dbReference type="NCBI Taxonomy" id="1463404"/>
    <lineage>
        <taxon>Bacteria</taxon>
        <taxon>Bacillati</taxon>
        <taxon>Bacillota</taxon>
        <taxon>Bacilli</taxon>
        <taxon>Bacillales</taxon>
        <taxon>Bacillaceae</taxon>
        <taxon>Sutcliffiella</taxon>
    </lineage>
</organism>
<feature type="domain" description="RDD" evidence="7">
    <location>
        <begin position="3"/>
        <end position="137"/>
    </location>
</feature>